<keyword evidence="3" id="KW-1185">Reference proteome</keyword>
<dbReference type="Proteomes" id="UP000002257">
    <property type="component" value="Chromosome"/>
</dbReference>
<protein>
    <recommendedName>
        <fullName evidence="1">DUF302 domain-containing protein</fullName>
    </recommendedName>
</protein>
<dbReference type="PANTHER" id="PTHR38342:SF2">
    <property type="entry name" value="INNER MEMBRANE OR EXPORTED"/>
    <property type="match status" value="1"/>
</dbReference>
<dbReference type="AlphaFoldDB" id="B8EMP8"/>
<dbReference type="InterPro" id="IPR035923">
    <property type="entry name" value="TT1751-like_sf"/>
</dbReference>
<dbReference type="OrthoDB" id="9799367at2"/>
<dbReference type="KEGG" id="msl:Msil_3845"/>
<proteinExistence type="predicted"/>
<evidence type="ECO:0000313" key="2">
    <source>
        <dbReference type="EMBL" id="ACK52727.1"/>
    </source>
</evidence>
<feature type="domain" description="DUF302" evidence="1">
    <location>
        <begin position="37"/>
        <end position="99"/>
    </location>
</feature>
<dbReference type="PANTHER" id="PTHR38342">
    <property type="entry name" value="SLR5037 PROTEIN"/>
    <property type="match status" value="1"/>
</dbReference>
<dbReference type="eggNOG" id="COG3439">
    <property type="taxonomic scope" value="Bacteria"/>
</dbReference>
<dbReference type="Gene3D" id="3.30.310.70">
    <property type="entry name" value="TT1751-like domain"/>
    <property type="match status" value="1"/>
</dbReference>
<reference evidence="2 3" key="1">
    <citation type="journal article" date="2010" name="J. Bacteriol.">
        <title>Complete genome sequence of the aerobic facultative methanotroph Methylocella silvestris BL2.</title>
        <authorList>
            <person name="Chen Y."/>
            <person name="Crombie A."/>
            <person name="Rahman M.T."/>
            <person name="Dedysh S.N."/>
            <person name="Liesack W."/>
            <person name="Stott M.B."/>
            <person name="Alam M."/>
            <person name="Theisen A.R."/>
            <person name="Murrell J.C."/>
            <person name="Dunfield P.F."/>
        </authorList>
    </citation>
    <scope>NUCLEOTIDE SEQUENCE [LARGE SCALE GENOMIC DNA]</scope>
    <source>
        <strain evidence="3">DSM 15510 / CIP 108128 / LMG 27833 / NCIMB 13906 / BL2</strain>
    </source>
</reference>
<sequence length="133" mass="13993">MADNGLVTIPSAFPVEETARRLEAALKTHDVTLFARIDHAAGAASAGLPLRPTLLLIFGNARAGTPLMQADQRIGIDLPLKALIWQDADNKVWLTYTEPAWIAARHEFGEGAEKAVAALGKALAALAKDAAGA</sequence>
<dbReference type="CDD" id="cd14797">
    <property type="entry name" value="DUF302"/>
    <property type="match status" value="1"/>
</dbReference>
<name>B8EMP8_METSB</name>
<evidence type="ECO:0000313" key="3">
    <source>
        <dbReference type="Proteomes" id="UP000002257"/>
    </source>
</evidence>
<dbReference type="InterPro" id="IPR005180">
    <property type="entry name" value="DUF302"/>
</dbReference>
<dbReference type="EMBL" id="CP001280">
    <property type="protein sequence ID" value="ACK52727.1"/>
    <property type="molecule type" value="Genomic_DNA"/>
</dbReference>
<accession>B8EMP8</accession>
<dbReference type="Pfam" id="PF03625">
    <property type="entry name" value="DUF302"/>
    <property type="match status" value="1"/>
</dbReference>
<dbReference type="HOGENOM" id="CLU_116237_1_1_5"/>
<dbReference type="STRING" id="395965.Msil_3845"/>
<organism evidence="2 3">
    <name type="scientific">Methylocella silvestris (strain DSM 15510 / CIP 108128 / LMG 27833 / NCIMB 13906 / BL2)</name>
    <dbReference type="NCBI Taxonomy" id="395965"/>
    <lineage>
        <taxon>Bacteria</taxon>
        <taxon>Pseudomonadati</taxon>
        <taxon>Pseudomonadota</taxon>
        <taxon>Alphaproteobacteria</taxon>
        <taxon>Hyphomicrobiales</taxon>
        <taxon>Beijerinckiaceae</taxon>
        <taxon>Methylocella</taxon>
    </lineage>
</organism>
<evidence type="ECO:0000259" key="1">
    <source>
        <dbReference type="Pfam" id="PF03625"/>
    </source>
</evidence>
<dbReference type="SUPFAM" id="SSF103247">
    <property type="entry name" value="TT1751-like"/>
    <property type="match status" value="1"/>
</dbReference>
<gene>
    <name evidence="2" type="ordered locus">Msil_3845</name>
</gene>
<dbReference type="RefSeq" id="WP_012592795.1">
    <property type="nucleotide sequence ID" value="NC_011666.1"/>
</dbReference>